<dbReference type="InterPro" id="IPR050972">
    <property type="entry name" value="SDr-like"/>
</dbReference>
<feature type="domain" description="Defence against restriction A N-terminal" evidence="3">
    <location>
        <begin position="230"/>
        <end position="351"/>
    </location>
</feature>
<feature type="domain" description="Inorganic pyrophosphatase" evidence="4">
    <location>
        <begin position="27"/>
        <end position="157"/>
    </location>
</feature>
<dbReference type="PANTHER" id="PTHR34403:SF14">
    <property type="entry name" value="OS05G0225800 PROTEIN"/>
    <property type="match status" value="1"/>
</dbReference>
<evidence type="ECO:0000313" key="6">
    <source>
        <dbReference type="Proteomes" id="UP000057910"/>
    </source>
</evidence>
<feature type="coiled-coil region" evidence="1">
    <location>
        <begin position="368"/>
        <end position="395"/>
    </location>
</feature>
<dbReference type="InterPro" id="IPR036649">
    <property type="entry name" value="Pyrophosphatase_sf"/>
</dbReference>
<dbReference type="SUPFAM" id="SSF50324">
    <property type="entry name" value="Inorganic pyrophosphatase"/>
    <property type="match status" value="1"/>
</dbReference>
<evidence type="ECO:0000259" key="3">
    <source>
        <dbReference type="Pfam" id="PF18788"/>
    </source>
</evidence>
<evidence type="ECO:0000259" key="4">
    <source>
        <dbReference type="Pfam" id="PF18823"/>
    </source>
</evidence>
<dbReference type="EMBL" id="LPAD01000071">
    <property type="protein sequence ID" value="KVN83408.1"/>
    <property type="molecule type" value="Genomic_DNA"/>
</dbReference>
<proteinExistence type="predicted"/>
<evidence type="ECO:0000256" key="2">
    <source>
        <dbReference type="SAM" id="MobiDB-lite"/>
    </source>
</evidence>
<gene>
    <name evidence="5" type="ORF">WJ68_15955</name>
</gene>
<comment type="caution">
    <text evidence="5">The sequence shown here is derived from an EMBL/GenBank/DDBJ whole genome shotgun (WGS) entry which is preliminary data.</text>
</comment>
<dbReference type="PANTHER" id="PTHR34403">
    <property type="entry name" value="TOL-PAL SYSTEM PROTEIN TOLA"/>
    <property type="match status" value="1"/>
</dbReference>
<dbReference type="Pfam" id="PF18788">
    <property type="entry name" value="DarA_N"/>
    <property type="match status" value="1"/>
</dbReference>
<protein>
    <submittedName>
        <fullName evidence="5">Uncharacterized protein</fullName>
    </submittedName>
</protein>
<keyword evidence="1" id="KW-0175">Coiled coil</keyword>
<evidence type="ECO:0000256" key="1">
    <source>
        <dbReference type="SAM" id="Coils"/>
    </source>
</evidence>
<organism evidence="5 6">
    <name type="scientific">Burkholderia ubonensis</name>
    <dbReference type="NCBI Taxonomy" id="101571"/>
    <lineage>
        <taxon>Bacteria</taxon>
        <taxon>Pseudomonadati</taxon>
        <taxon>Pseudomonadota</taxon>
        <taxon>Betaproteobacteria</taxon>
        <taxon>Burkholderiales</taxon>
        <taxon>Burkholderiaceae</taxon>
        <taxon>Burkholderia</taxon>
        <taxon>Burkholderia cepacia complex</taxon>
    </lineage>
</organism>
<evidence type="ECO:0000313" key="5">
    <source>
        <dbReference type="EMBL" id="KVN83408.1"/>
    </source>
</evidence>
<reference evidence="5 6" key="1">
    <citation type="submission" date="2015-11" db="EMBL/GenBank/DDBJ databases">
        <title>Expanding the genomic diversity of Burkholderia species for the development of highly accurate diagnostics.</title>
        <authorList>
            <person name="Sahl J."/>
            <person name="Keim P."/>
            <person name="Wagner D."/>
        </authorList>
    </citation>
    <scope>NUCLEOTIDE SEQUENCE [LARGE SCALE GENOMIC DNA]</scope>
    <source>
        <strain evidence="5 6">MSMB1585WGS</strain>
    </source>
</reference>
<accession>A0ABD4DZW6</accession>
<dbReference type="InterPro" id="IPR041595">
    <property type="entry name" value="Inorganic_Pase"/>
</dbReference>
<dbReference type="InterPro" id="IPR041140">
    <property type="entry name" value="DarA_N"/>
</dbReference>
<dbReference type="AlphaFoldDB" id="A0ABD4DZW6"/>
<name>A0ABD4DZW6_9BURK</name>
<feature type="compositionally biased region" description="Pro residues" evidence="2">
    <location>
        <begin position="590"/>
        <end position="604"/>
    </location>
</feature>
<dbReference type="Pfam" id="PF18823">
    <property type="entry name" value="InPase"/>
    <property type="match status" value="1"/>
</dbReference>
<feature type="compositionally biased region" description="Pro residues" evidence="2">
    <location>
        <begin position="524"/>
        <end position="582"/>
    </location>
</feature>
<feature type="region of interest" description="Disordered" evidence="2">
    <location>
        <begin position="503"/>
        <end position="604"/>
    </location>
</feature>
<feature type="non-terminal residue" evidence="5">
    <location>
        <position position="604"/>
    </location>
</feature>
<dbReference type="Proteomes" id="UP000057910">
    <property type="component" value="Unassembled WGS sequence"/>
</dbReference>
<sequence length="604" mass="64953">MDAYTNIEQAAHESAYGHNLRPTPSVAQQDAGNYRKGRESVAGIPVVIENPRGSQREWRAADGTSGANLMKFHYGYIEGVMGADGDELDCYVGPYPESGSAYVVNQAIDGAFDEHKVMLGFPDQRTAEAGYLSNFDAGWPGLMGCVPCSMDQLRWWMANGDMSKPLTKDQLPQEEKNPMQKVLWDSANQPRGKTIAQVLYDIRAHDGADGLMFDPVCMADIMDDADGIVTLDALVVPYAKLPQRMAILQRVMNRKGGDLSAVSVQISDPFTQKGTTNVAAVFELSDGQTVTIFFHNPDVTPKKIMAADEVVSWKWMLNKKDVTIVVAPERGRDLNVQNVATRVMTLAARNSSRFAQTNAKRAERMANIASLQQQYAEGETTLAALNAEITELESAVALKRVTPVVKDSGQITPTITDATDTAGVTDTMAGTDDAGTEGAPVNPADLRAAWIVKMEANGTPSITIDGSEYFVLGYGAKGEPGSDHDGQVFAHLASKSSGAVQATGWNPSQISDWVPDPAAAVEPQPDPLPVIDPTPEPEPIIEPAPQPDPAPVVDPTPEPDPVIEPAPLPDPQPDPEPVIEPTPEPEPEPVIEPTPEPEPIIEPA</sequence>
<feature type="region of interest" description="Disordered" evidence="2">
    <location>
        <begin position="12"/>
        <end position="33"/>
    </location>
</feature>